<dbReference type="Pfam" id="PF16087">
    <property type="entry name" value="DUF4817"/>
    <property type="match status" value="1"/>
</dbReference>
<accession>A0A4Y2F2H9</accession>
<dbReference type="Proteomes" id="UP000499080">
    <property type="component" value="Unassembled WGS sequence"/>
</dbReference>
<feature type="domain" description="DUF4817" evidence="1">
    <location>
        <begin position="50"/>
        <end position="95"/>
    </location>
</feature>
<proteinExistence type="predicted"/>
<evidence type="ECO:0000259" key="1">
    <source>
        <dbReference type="Pfam" id="PF16087"/>
    </source>
</evidence>
<comment type="caution">
    <text evidence="2">The sequence shown here is derived from an EMBL/GenBank/DDBJ whole genome shotgun (WGS) entry which is preliminary data.</text>
</comment>
<dbReference type="InterPro" id="IPR032135">
    <property type="entry name" value="DUF4817"/>
</dbReference>
<evidence type="ECO:0000313" key="3">
    <source>
        <dbReference type="Proteomes" id="UP000499080"/>
    </source>
</evidence>
<reference evidence="2 3" key="1">
    <citation type="journal article" date="2019" name="Sci. Rep.">
        <title>Orb-weaving spider Araneus ventricosus genome elucidates the spidroin gene catalogue.</title>
        <authorList>
            <person name="Kono N."/>
            <person name="Nakamura H."/>
            <person name="Ohtoshi R."/>
            <person name="Moran D.A.P."/>
            <person name="Shinohara A."/>
            <person name="Yoshida Y."/>
            <person name="Fujiwara M."/>
            <person name="Mori M."/>
            <person name="Tomita M."/>
            <person name="Arakawa K."/>
        </authorList>
    </citation>
    <scope>NUCLEOTIDE SEQUENCE [LARGE SCALE GENOMIC DNA]</scope>
</reference>
<protein>
    <recommendedName>
        <fullName evidence="1">DUF4817 domain-containing protein</fullName>
    </recommendedName>
</protein>
<sequence>MASTKITWISRIMKMRMECHTCSPETTTIKNVFLLSCTLKLRGIAKFGINEYCEMLLICGECGRKAKSAARLYRQRFPEGPQLTRMTILKVIKRLLERCCMTSRPRFRRLRNVGR</sequence>
<dbReference type="AlphaFoldDB" id="A0A4Y2F2H9"/>
<organism evidence="2 3">
    <name type="scientific">Araneus ventricosus</name>
    <name type="common">Orbweaver spider</name>
    <name type="synonym">Epeira ventricosa</name>
    <dbReference type="NCBI Taxonomy" id="182803"/>
    <lineage>
        <taxon>Eukaryota</taxon>
        <taxon>Metazoa</taxon>
        <taxon>Ecdysozoa</taxon>
        <taxon>Arthropoda</taxon>
        <taxon>Chelicerata</taxon>
        <taxon>Arachnida</taxon>
        <taxon>Araneae</taxon>
        <taxon>Araneomorphae</taxon>
        <taxon>Entelegynae</taxon>
        <taxon>Araneoidea</taxon>
        <taxon>Araneidae</taxon>
        <taxon>Araneus</taxon>
    </lineage>
</organism>
<evidence type="ECO:0000313" key="2">
    <source>
        <dbReference type="EMBL" id="GBM34987.1"/>
    </source>
</evidence>
<keyword evidence="3" id="KW-1185">Reference proteome</keyword>
<name>A0A4Y2F2H9_ARAVE</name>
<dbReference type="EMBL" id="BGPR01000773">
    <property type="protein sequence ID" value="GBM34987.1"/>
    <property type="molecule type" value="Genomic_DNA"/>
</dbReference>
<gene>
    <name evidence="2" type="ORF">AVEN_240352_1</name>
</gene>